<dbReference type="Proteomes" id="UP000611629">
    <property type="component" value="Unassembled WGS sequence"/>
</dbReference>
<dbReference type="Gene3D" id="3.30.420.610">
    <property type="entry name" value="LOTUS domain-like"/>
    <property type="match status" value="1"/>
</dbReference>
<organism evidence="2 3">
    <name type="scientific">Sedimentibacter hydroxybenzoicus DSM 7310</name>
    <dbReference type="NCBI Taxonomy" id="1123245"/>
    <lineage>
        <taxon>Bacteria</taxon>
        <taxon>Bacillati</taxon>
        <taxon>Bacillota</taxon>
        <taxon>Tissierellia</taxon>
        <taxon>Sedimentibacter</taxon>
    </lineage>
</organism>
<dbReference type="CDD" id="cd10146">
    <property type="entry name" value="LabA_like_C"/>
    <property type="match status" value="1"/>
</dbReference>
<evidence type="ECO:0000259" key="1">
    <source>
        <dbReference type="PROSITE" id="PS51644"/>
    </source>
</evidence>
<dbReference type="AlphaFoldDB" id="A0A974BKG9"/>
<reference evidence="2" key="1">
    <citation type="submission" date="2020-07" db="EMBL/GenBank/DDBJ databases">
        <title>Genomic analysis of a strain of Sedimentibacter Hydroxybenzoicus DSM7310.</title>
        <authorList>
            <person name="Ma S."/>
        </authorList>
    </citation>
    <scope>NUCLEOTIDE SEQUENCE</scope>
    <source>
        <strain evidence="2">DSM 7310</strain>
    </source>
</reference>
<name>A0A974BKG9_SEDHY</name>
<proteinExistence type="predicted"/>
<evidence type="ECO:0000313" key="2">
    <source>
        <dbReference type="EMBL" id="NYB74531.1"/>
    </source>
</evidence>
<dbReference type="Pfam" id="PF12872">
    <property type="entry name" value="OST-HTH"/>
    <property type="match status" value="1"/>
</dbReference>
<feature type="domain" description="HTH OST-type" evidence="1">
    <location>
        <begin position="39"/>
        <end position="107"/>
    </location>
</feature>
<protein>
    <recommendedName>
        <fullName evidence="1">HTH OST-type domain-containing protein</fullName>
    </recommendedName>
</protein>
<keyword evidence="3" id="KW-1185">Reference proteome</keyword>
<gene>
    <name evidence="2" type="ORF">HZF24_10335</name>
</gene>
<evidence type="ECO:0000313" key="3">
    <source>
        <dbReference type="Proteomes" id="UP000611629"/>
    </source>
</evidence>
<accession>A0A974BKG9</accession>
<dbReference type="InterPro" id="IPR025605">
    <property type="entry name" value="OST-HTH/LOTUS_dom"/>
</dbReference>
<dbReference type="InterPro" id="IPR041966">
    <property type="entry name" value="LOTUS-like"/>
</dbReference>
<dbReference type="PROSITE" id="PS51644">
    <property type="entry name" value="HTH_OST"/>
    <property type="match status" value="1"/>
</dbReference>
<comment type="caution">
    <text evidence="2">The sequence shown here is derived from an EMBL/GenBank/DDBJ whole genome shotgun (WGS) entry which is preliminary data.</text>
</comment>
<sequence length="107" mass="12447">MNYRADNINFSLSRERVIFGVGPTTLFYFSKYNNNSDTNINEIHSLLKIAFEKYQDDDGYVNVSFAGTFIKRTKPDFDLHSYGYLKLPDLIEAYPDKNINRLNSTQC</sequence>
<dbReference type="RefSeq" id="WP_179238239.1">
    <property type="nucleotide sequence ID" value="NZ_JACBNQ010000010.1"/>
</dbReference>
<dbReference type="EMBL" id="JACBNQ010000010">
    <property type="protein sequence ID" value="NYB74531.1"/>
    <property type="molecule type" value="Genomic_DNA"/>
</dbReference>